<dbReference type="EMBL" id="JASCZI010121606">
    <property type="protein sequence ID" value="MED6162380.1"/>
    <property type="molecule type" value="Genomic_DNA"/>
</dbReference>
<proteinExistence type="predicted"/>
<organism evidence="2 3">
    <name type="scientific">Stylosanthes scabra</name>
    <dbReference type="NCBI Taxonomy" id="79078"/>
    <lineage>
        <taxon>Eukaryota</taxon>
        <taxon>Viridiplantae</taxon>
        <taxon>Streptophyta</taxon>
        <taxon>Embryophyta</taxon>
        <taxon>Tracheophyta</taxon>
        <taxon>Spermatophyta</taxon>
        <taxon>Magnoliopsida</taxon>
        <taxon>eudicotyledons</taxon>
        <taxon>Gunneridae</taxon>
        <taxon>Pentapetalae</taxon>
        <taxon>rosids</taxon>
        <taxon>fabids</taxon>
        <taxon>Fabales</taxon>
        <taxon>Fabaceae</taxon>
        <taxon>Papilionoideae</taxon>
        <taxon>50 kb inversion clade</taxon>
        <taxon>dalbergioids sensu lato</taxon>
        <taxon>Dalbergieae</taxon>
        <taxon>Pterocarpus clade</taxon>
        <taxon>Stylosanthes</taxon>
    </lineage>
</organism>
<feature type="compositionally biased region" description="Basic residues" evidence="1">
    <location>
        <begin position="29"/>
        <end position="39"/>
    </location>
</feature>
<evidence type="ECO:0000313" key="3">
    <source>
        <dbReference type="Proteomes" id="UP001341840"/>
    </source>
</evidence>
<feature type="compositionally biased region" description="Pro residues" evidence="1">
    <location>
        <begin position="49"/>
        <end position="62"/>
    </location>
</feature>
<feature type="region of interest" description="Disordered" evidence="1">
    <location>
        <begin position="26"/>
        <end position="83"/>
    </location>
</feature>
<evidence type="ECO:0000313" key="2">
    <source>
        <dbReference type="EMBL" id="MED6162380.1"/>
    </source>
</evidence>
<feature type="compositionally biased region" description="Low complexity" evidence="1">
    <location>
        <begin position="149"/>
        <end position="169"/>
    </location>
</feature>
<name>A0ABU6UQ01_9FABA</name>
<feature type="region of interest" description="Disordered" evidence="1">
    <location>
        <begin position="116"/>
        <end position="170"/>
    </location>
</feature>
<protein>
    <submittedName>
        <fullName evidence="2">Uncharacterized protein</fullName>
    </submittedName>
</protein>
<comment type="caution">
    <text evidence="2">The sequence shown here is derived from an EMBL/GenBank/DDBJ whole genome shotgun (WGS) entry which is preliminary data.</text>
</comment>
<feature type="compositionally biased region" description="Basic and acidic residues" evidence="1">
    <location>
        <begin position="124"/>
        <end position="134"/>
    </location>
</feature>
<reference evidence="2 3" key="1">
    <citation type="journal article" date="2023" name="Plants (Basel)">
        <title>Bridging the Gap: Combining Genomics and Transcriptomics Approaches to Understand Stylosanthes scabra, an Orphan Legume from the Brazilian Caatinga.</title>
        <authorList>
            <person name="Ferreira-Neto J.R.C."/>
            <person name="da Silva M.D."/>
            <person name="Binneck E."/>
            <person name="de Melo N.F."/>
            <person name="da Silva R.H."/>
            <person name="de Melo A.L.T.M."/>
            <person name="Pandolfi V."/>
            <person name="Bustamante F.O."/>
            <person name="Brasileiro-Vidal A.C."/>
            <person name="Benko-Iseppon A.M."/>
        </authorList>
    </citation>
    <scope>NUCLEOTIDE SEQUENCE [LARGE SCALE GENOMIC DNA]</scope>
    <source>
        <tissue evidence="2">Leaves</tissue>
    </source>
</reference>
<dbReference type="PANTHER" id="PTHR35466">
    <property type="entry name" value="SERINE/ARGININE REPETITIVE MATRIX PROTEIN 1"/>
    <property type="match status" value="1"/>
</dbReference>
<dbReference type="Proteomes" id="UP001341840">
    <property type="component" value="Unassembled WGS sequence"/>
</dbReference>
<sequence length="180" mass="20354">MVMGVEDGSFRKPGAVPFKWEIKPGVPVHHTHHNHHNQHYHQEPHVHSPEPPSPKLRPPPAGLYPFSPVEPRTRSFRSSPRVRSDRWRFERPLITRPEIVSSGCFFSPLLRRLSSKKAGPKRVTKPDKETRSVSELETVPRWSLSSRKSLSPFRVSTSSSSVASSPRPVGDAEWAGFGLF</sequence>
<accession>A0ABU6UQ01</accession>
<keyword evidence="3" id="KW-1185">Reference proteome</keyword>
<evidence type="ECO:0000256" key="1">
    <source>
        <dbReference type="SAM" id="MobiDB-lite"/>
    </source>
</evidence>
<gene>
    <name evidence="2" type="ORF">PIB30_069933</name>
</gene>
<dbReference type="PANTHER" id="PTHR35466:SF4">
    <property type="entry name" value="EXPRESSED PROTEIN"/>
    <property type="match status" value="1"/>
</dbReference>